<reference evidence="2 3" key="1">
    <citation type="submission" date="2019-01" db="EMBL/GenBank/DDBJ databases">
        <authorList>
            <person name="Brito A."/>
        </authorList>
    </citation>
    <scope>NUCLEOTIDE SEQUENCE [LARGE SCALE GENOMIC DNA]</scope>
    <source>
        <strain evidence="2">1</strain>
    </source>
</reference>
<name>A0A563W4T1_9CYAN</name>
<keyword evidence="1" id="KW-0812">Transmembrane</keyword>
<proteinExistence type="predicted"/>
<dbReference type="AlphaFoldDB" id="A0A563W4T1"/>
<dbReference type="Proteomes" id="UP000320055">
    <property type="component" value="Unassembled WGS sequence"/>
</dbReference>
<feature type="transmembrane region" description="Helical" evidence="1">
    <location>
        <begin position="47"/>
        <end position="67"/>
    </location>
</feature>
<evidence type="ECO:0000256" key="1">
    <source>
        <dbReference type="SAM" id="Phobius"/>
    </source>
</evidence>
<accession>A0A563W4T1</accession>
<organism evidence="2 3">
    <name type="scientific">Hyella patelloides LEGE 07179</name>
    <dbReference type="NCBI Taxonomy" id="945734"/>
    <lineage>
        <taxon>Bacteria</taxon>
        <taxon>Bacillati</taxon>
        <taxon>Cyanobacteriota</taxon>
        <taxon>Cyanophyceae</taxon>
        <taxon>Pleurocapsales</taxon>
        <taxon>Hyellaceae</taxon>
        <taxon>Hyella</taxon>
    </lineage>
</organism>
<evidence type="ECO:0008006" key="4">
    <source>
        <dbReference type="Google" id="ProtNLM"/>
    </source>
</evidence>
<gene>
    <name evidence="2" type="ORF">H1P_870012</name>
</gene>
<keyword evidence="1" id="KW-0472">Membrane</keyword>
<evidence type="ECO:0000313" key="3">
    <source>
        <dbReference type="Proteomes" id="UP000320055"/>
    </source>
</evidence>
<sequence>MLRRIILVLLALAIVAFLSPANAWWVQWYAFVQSQLLNLLLDGGRIMGIALVLAGLLAPFEALGWWAGWYSSDRDITTLSFNRTEFTATQKIASTAPQYVVYLDGIGKSSFKYSFRVEKFLQRLEDSLMKKDYVLIQDIIPYSVFNLPLTINRPLASFWQWIERTTKLEVLILLRNMFQVAVSVDSRYGPIYNRGTAQVIIDRLLACGYQPGGGALITLVGYSGGGQISLGAVPYLKKVLAAPIEVISLAGVISGNTEVAQVEHLYHLVGEKDLVANLTPYLFPQRWSLISWSNWNLAKSRGEISFISLGKVGHDSANGPLDETAILADGCNHLEKTLGIVLRILTRADGKEPYPAAISDAQAITTKVVSNYANYVRANFNQPDYYPIEQSYSQDYLPVGKWLGRLILPDVSERSRVVGVYFEVHHAPPEQQDLIGKKVYLRWSDRPYLQAYVNQVKTRIDFSPQAYKSVANGIVHPTRLNHWRRVQALESLAGARPNDDVIVSLKGVEVVRESNISLYITREPIVITGKYYALITVVELLPNNCAIVRHYNPVSEQFDGREETVYFPQVVSDRNEVLPATINDITKSTLNKTGWYIYGAKNIEGIFTVRAIAPHALFKLEPAKVISGVRKTNNYIHNQYWQQVKQKKGQIDSILLNPRNLSETESIDSFAEGDRLLLLHTFGGIGGNKREFAPLGIFFGHFAFGLARVICEPLTQKLCFKIGYAQVYTQNTIGIIAGSLDWTNYTGDRQFGWLGTRPITDIIVKLDVFDEYNFGGLHRFPLNAIAYQLDRMMARYRTGDGTGATFVGPANSCVQDSCQALYQAINMTLTEINNNAQIKDWIATHPQHPQTQRLQRLVALNKDIEARLIPWQTRTDWVDPFQSLIGTRLADRPVTTIVNALTSWRSLLPRLANDVLAQIFLNHGASLWLLQTYQVGGWDEDIEPIAPTKLWI</sequence>
<dbReference type="EMBL" id="CAACVJ010000695">
    <property type="protein sequence ID" value="VEP18709.1"/>
    <property type="molecule type" value="Genomic_DNA"/>
</dbReference>
<evidence type="ECO:0000313" key="2">
    <source>
        <dbReference type="EMBL" id="VEP18709.1"/>
    </source>
</evidence>
<dbReference type="RefSeq" id="WP_144868170.1">
    <property type="nucleotide sequence ID" value="NZ_LR213845.1"/>
</dbReference>
<protein>
    <recommendedName>
        <fullName evidence="4">CAAX protease</fullName>
    </recommendedName>
</protein>
<dbReference type="OrthoDB" id="5141003at2"/>
<keyword evidence="3" id="KW-1185">Reference proteome</keyword>
<keyword evidence="1" id="KW-1133">Transmembrane helix</keyword>